<dbReference type="EMBL" id="VXIV02001103">
    <property type="protein sequence ID" value="KAF6034317.1"/>
    <property type="molecule type" value="Genomic_DNA"/>
</dbReference>
<accession>A0A7J7K7U7</accession>
<evidence type="ECO:0000313" key="1">
    <source>
        <dbReference type="EMBL" id="KAF6034317.1"/>
    </source>
</evidence>
<name>A0A7J7K7U7_BUGNE</name>
<organism evidence="1 2">
    <name type="scientific">Bugula neritina</name>
    <name type="common">Brown bryozoan</name>
    <name type="synonym">Sertularia neritina</name>
    <dbReference type="NCBI Taxonomy" id="10212"/>
    <lineage>
        <taxon>Eukaryota</taxon>
        <taxon>Metazoa</taxon>
        <taxon>Spiralia</taxon>
        <taxon>Lophotrochozoa</taxon>
        <taxon>Bryozoa</taxon>
        <taxon>Gymnolaemata</taxon>
        <taxon>Cheilostomatida</taxon>
        <taxon>Flustrina</taxon>
        <taxon>Buguloidea</taxon>
        <taxon>Bugulidae</taxon>
        <taxon>Bugula</taxon>
    </lineage>
</organism>
<sequence>MYILTILLPYKSLFKLLSWSLLFIIDSPTLYLKARWSGKVRKGVSLNTRRNTEQISSYEARCGLIMA</sequence>
<gene>
    <name evidence="1" type="ORF">EB796_007380</name>
</gene>
<reference evidence="1" key="1">
    <citation type="submission" date="2020-06" db="EMBL/GenBank/DDBJ databases">
        <title>Draft genome of Bugula neritina, a colonial animal packing powerful symbionts and potential medicines.</title>
        <authorList>
            <person name="Rayko M."/>
        </authorList>
    </citation>
    <scope>NUCLEOTIDE SEQUENCE [LARGE SCALE GENOMIC DNA]</scope>
    <source>
        <strain evidence="1">Kwan_BN1</strain>
    </source>
</reference>
<comment type="caution">
    <text evidence="1">The sequence shown here is derived from an EMBL/GenBank/DDBJ whole genome shotgun (WGS) entry which is preliminary data.</text>
</comment>
<dbReference type="AlphaFoldDB" id="A0A7J7K7U7"/>
<proteinExistence type="predicted"/>
<evidence type="ECO:0000313" key="2">
    <source>
        <dbReference type="Proteomes" id="UP000593567"/>
    </source>
</evidence>
<dbReference type="Proteomes" id="UP000593567">
    <property type="component" value="Unassembled WGS sequence"/>
</dbReference>
<keyword evidence="2" id="KW-1185">Reference proteome</keyword>
<protein>
    <submittedName>
        <fullName evidence="1">Uncharacterized protein</fullName>
    </submittedName>
</protein>